<dbReference type="InterPro" id="IPR038718">
    <property type="entry name" value="SNF2-like_sf"/>
</dbReference>
<dbReference type="KEGG" id="zju:107425446"/>
<dbReference type="GO" id="GO:0005524">
    <property type="term" value="F:ATP binding"/>
    <property type="evidence" value="ECO:0007669"/>
    <property type="project" value="UniProtKB-KW"/>
</dbReference>
<evidence type="ECO:0000259" key="5">
    <source>
        <dbReference type="Pfam" id="PF00176"/>
    </source>
</evidence>
<dbReference type="GeneID" id="107425446"/>
<keyword evidence="1" id="KW-0547">Nucleotide-binding</keyword>
<dbReference type="RefSeq" id="XP_048323432.2">
    <property type="nucleotide sequence ID" value="XM_048467475.2"/>
</dbReference>
<evidence type="ECO:0000256" key="1">
    <source>
        <dbReference type="ARBA" id="ARBA00022741"/>
    </source>
</evidence>
<evidence type="ECO:0000313" key="6">
    <source>
        <dbReference type="Proteomes" id="UP001652623"/>
    </source>
</evidence>
<keyword evidence="3" id="KW-0347">Helicase</keyword>
<dbReference type="InterPro" id="IPR000330">
    <property type="entry name" value="SNF2_N"/>
</dbReference>
<organism evidence="6 7">
    <name type="scientific">Ziziphus jujuba</name>
    <name type="common">Chinese jujube</name>
    <name type="synonym">Ziziphus sativa</name>
    <dbReference type="NCBI Taxonomy" id="326968"/>
    <lineage>
        <taxon>Eukaryota</taxon>
        <taxon>Viridiplantae</taxon>
        <taxon>Streptophyta</taxon>
        <taxon>Embryophyta</taxon>
        <taxon>Tracheophyta</taxon>
        <taxon>Spermatophyta</taxon>
        <taxon>Magnoliopsida</taxon>
        <taxon>eudicotyledons</taxon>
        <taxon>Gunneridae</taxon>
        <taxon>Pentapetalae</taxon>
        <taxon>rosids</taxon>
        <taxon>fabids</taxon>
        <taxon>Rosales</taxon>
        <taxon>Rhamnaceae</taxon>
        <taxon>Paliureae</taxon>
        <taxon>Ziziphus</taxon>
    </lineage>
</organism>
<feature type="domain" description="SNF2 N-terminal" evidence="5">
    <location>
        <begin position="9"/>
        <end position="76"/>
    </location>
</feature>
<keyword evidence="2" id="KW-0378">Hydrolase</keyword>
<dbReference type="PANTHER" id="PTHR45766">
    <property type="entry name" value="DNA ANNEALING HELICASE AND ENDONUCLEASE ZRANB3 FAMILY MEMBER"/>
    <property type="match status" value="1"/>
</dbReference>
<dbReference type="GO" id="GO:0004386">
    <property type="term" value="F:helicase activity"/>
    <property type="evidence" value="ECO:0007669"/>
    <property type="project" value="UniProtKB-KW"/>
</dbReference>
<dbReference type="Gene3D" id="3.40.50.10810">
    <property type="entry name" value="Tandem AAA-ATPase domain"/>
    <property type="match status" value="1"/>
</dbReference>
<keyword evidence="6" id="KW-1185">Reference proteome</keyword>
<dbReference type="GO" id="GO:0004520">
    <property type="term" value="F:DNA endonuclease activity"/>
    <property type="evidence" value="ECO:0007669"/>
    <property type="project" value="TreeGrafter"/>
</dbReference>
<reference evidence="7" key="2">
    <citation type="submission" date="2025-08" db="UniProtKB">
        <authorList>
            <consortium name="RefSeq"/>
        </authorList>
    </citation>
    <scope>IDENTIFICATION</scope>
    <source>
        <tissue evidence="7">Seedling</tissue>
    </source>
</reference>
<evidence type="ECO:0000256" key="3">
    <source>
        <dbReference type="ARBA" id="ARBA00022806"/>
    </source>
</evidence>
<proteinExistence type="predicted"/>
<dbReference type="Pfam" id="PF00176">
    <property type="entry name" value="SNF2-rel_dom"/>
    <property type="match status" value="1"/>
</dbReference>
<keyword evidence="4" id="KW-0067">ATP-binding</keyword>
<evidence type="ECO:0000313" key="7">
    <source>
        <dbReference type="RefSeq" id="XP_048323432.2"/>
    </source>
</evidence>
<sequence>MESKLLPFQREGVRFILQHGGCALLADEMGLGKTLKAIAVASCIHDSWPVLIMTPSSLRLQWASMIEQWLDIPPYDILVILVTCLFSRIIYRFL</sequence>
<evidence type="ECO:0000256" key="2">
    <source>
        <dbReference type="ARBA" id="ARBA00022801"/>
    </source>
</evidence>
<dbReference type="SUPFAM" id="SSF52540">
    <property type="entry name" value="P-loop containing nucleoside triphosphate hydrolases"/>
    <property type="match status" value="1"/>
</dbReference>
<gene>
    <name evidence="7" type="primary">LOC107425446</name>
</gene>
<dbReference type="AlphaFoldDB" id="A0A6P6FTK1"/>
<dbReference type="Proteomes" id="UP001652623">
    <property type="component" value="Chromosome 1"/>
</dbReference>
<evidence type="ECO:0000256" key="4">
    <source>
        <dbReference type="ARBA" id="ARBA00022840"/>
    </source>
</evidence>
<protein>
    <submittedName>
        <fullName evidence="7">Uncharacterized protein LOC107425446</fullName>
    </submittedName>
</protein>
<name>A0A6P6FTK1_ZIZJJ</name>
<accession>A0A6P6FTK1</accession>
<dbReference type="GO" id="GO:0043596">
    <property type="term" value="C:nuclear replication fork"/>
    <property type="evidence" value="ECO:0007669"/>
    <property type="project" value="TreeGrafter"/>
</dbReference>
<dbReference type="GO" id="GO:0006281">
    <property type="term" value="P:DNA repair"/>
    <property type="evidence" value="ECO:0007669"/>
    <property type="project" value="TreeGrafter"/>
</dbReference>
<dbReference type="GO" id="GO:0016787">
    <property type="term" value="F:hydrolase activity"/>
    <property type="evidence" value="ECO:0007669"/>
    <property type="project" value="UniProtKB-KW"/>
</dbReference>
<dbReference type="GO" id="GO:0031297">
    <property type="term" value="P:replication fork processing"/>
    <property type="evidence" value="ECO:0007669"/>
    <property type="project" value="TreeGrafter"/>
</dbReference>
<reference evidence="6" key="1">
    <citation type="submission" date="2025-05" db="UniProtKB">
        <authorList>
            <consortium name="RefSeq"/>
        </authorList>
    </citation>
    <scope>NUCLEOTIDE SEQUENCE [LARGE SCALE GENOMIC DNA]</scope>
</reference>
<dbReference type="PANTHER" id="PTHR45766:SF3">
    <property type="entry name" value="DNA ANNEALING HELICASE AND ENDONUCLEASE ZRANB3"/>
    <property type="match status" value="1"/>
</dbReference>
<dbReference type="InterPro" id="IPR027417">
    <property type="entry name" value="P-loop_NTPase"/>
</dbReference>